<accession>A0A0Q0UKC5</accession>
<evidence type="ECO:0000313" key="1">
    <source>
        <dbReference type="EMBL" id="KQB86724.1"/>
    </source>
</evidence>
<name>A0A0Q0UKC5_9CORY</name>
<sequence length="31" mass="3703">MLRAQCCDYHSANSTTQAYSNIEYRYKERLS</sequence>
<protein>
    <submittedName>
        <fullName evidence="1">Uncharacterized protein</fullName>
    </submittedName>
</protein>
<dbReference type="EMBL" id="LKEV01000002">
    <property type="protein sequence ID" value="KQB86724.1"/>
    <property type="molecule type" value="Genomic_DNA"/>
</dbReference>
<proteinExistence type="predicted"/>
<reference evidence="1 2" key="1">
    <citation type="submission" date="2015-10" db="EMBL/GenBank/DDBJ databases">
        <title>Corynebacteirum lowii and Corynebacterium oculi species nova, derived from human clinical disease and and emended description of Corynebacterium mastiditis.</title>
        <authorList>
            <person name="Bernard K."/>
            <person name="Pacheco A.L."/>
            <person name="Mcdougall C."/>
            <person name="Burtx T."/>
            <person name="Weibe D."/>
            <person name="Tyler S."/>
            <person name="Olson A.B."/>
            <person name="Cnockaert M."/>
            <person name="Eguchi H."/>
            <person name="Kuwahara T."/>
            <person name="Nakayama-Imaohji H."/>
            <person name="Boudewijins M."/>
            <person name="Van Hoecke F."/>
            <person name="Bernier A.-M."/>
            <person name="Vandamme P."/>
        </authorList>
    </citation>
    <scope>NUCLEOTIDE SEQUENCE [LARGE SCALE GENOMIC DNA]</scope>
    <source>
        <strain evidence="1 2">NML 130206</strain>
    </source>
</reference>
<organism evidence="1 2">
    <name type="scientific">Corynebacterium lowii</name>
    <dbReference type="NCBI Taxonomy" id="1544413"/>
    <lineage>
        <taxon>Bacteria</taxon>
        <taxon>Bacillati</taxon>
        <taxon>Actinomycetota</taxon>
        <taxon>Actinomycetes</taxon>
        <taxon>Mycobacteriales</taxon>
        <taxon>Corynebacteriaceae</taxon>
        <taxon>Corynebacterium</taxon>
    </lineage>
</organism>
<dbReference type="Proteomes" id="UP000050488">
    <property type="component" value="Unassembled WGS sequence"/>
</dbReference>
<keyword evidence="2" id="KW-1185">Reference proteome</keyword>
<comment type="caution">
    <text evidence="1">The sequence shown here is derived from an EMBL/GenBank/DDBJ whole genome shotgun (WGS) entry which is preliminary data.</text>
</comment>
<evidence type="ECO:0000313" key="2">
    <source>
        <dbReference type="Proteomes" id="UP000050488"/>
    </source>
</evidence>
<dbReference type="AlphaFoldDB" id="A0A0Q0UKC5"/>
<gene>
    <name evidence="1" type="ORF">Clow_00932</name>
</gene>